<comment type="caution">
    <text evidence="4">The sequence shown here is derived from an EMBL/GenBank/DDBJ whole genome shotgun (WGS) entry which is preliminary data.</text>
</comment>
<dbReference type="InterPro" id="IPR029058">
    <property type="entry name" value="AB_hydrolase_fold"/>
</dbReference>
<name>A0A941DJV6_9BURK</name>
<dbReference type="Gene3D" id="3.40.50.1820">
    <property type="entry name" value="alpha/beta hydrolase"/>
    <property type="match status" value="1"/>
</dbReference>
<dbReference type="GO" id="GO:0016787">
    <property type="term" value="F:hydrolase activity"/>
    <property type="evidence" value="ECO:0007669"/>
    <property type="project" value="UniProtKB-KW"/>
</dbReference>
<evidence type="ECO:0000313" key="5">
    <source>
        <dbReference type="Proteomes" id="UP000680067"/>
    </source>
</evidence>
<organism evidence="4 5">
    <name type="scientific">Undibacterium luofuense</name>
    <dbReference type="NCBI Taxonomy" id="2828733"/>
    <lineage>
        <taxon>Bacteria</taxon>
        <taxon>Pseudomonadati</taxon>
        <taxon>Pseudomonadota</taxon>
        <taxon>Betaproteobacteria</taxon>
        <taxon>Burkholderiales</taxon>
        <taxon>Oxalobacteraceae</taxon>
        <taxon>Undibacterium</taxon>
    </lineage>
</organism>
<proteinExistence type="inferred from homology"/>
<feature type="signal peptide" evidence="2">
    <location>
        <begin position="1"/>
        <end position="20"/>
    </location>
</feature>
<evidence type="ECO:0000256" key="1">
    <source>
        <dbReference type="ARBA" id="ARBA00038115"/>
    </source>
</evidence>
<dbReference type="RefSeq" id="WP_212686284.1">
    <property type="nucleotide sequence ID" value="NZ_JAGSPN010000001.1"/>
</dbReference>
<dbReference type="PANTHER" id="PTHR22946">
    <property type="entry name" value="DIENELACTONE HYDROLASE DOMAIN-CONTAINING PROTEIN-RELATED"/>
    <property type="match status" value="1"/>
</dbReference>
<gene>
    <name evidence="4" type="ORF">KDM89_02175</name>
</gene>
<keyword evidence="2" id="KW-0732">Signal</keyword>
<dbReference type="EMBL" id="JAGSPN010000001">
    <property type="protein sequence ID" value="MBR7780934.1"/>
    <property type="molecule type" value="Genomic_DNA"/>
</dbReference>
<dbReference type="AlphaFoldDB" id="A0A941DJV6"/>
<evidence type="ECO:0000256" key="2">
    <source>
        <dbReference type="SAM" id="SignalP"/>
    </source>
</evidence>
<comment type="similarity">
    <text evidence="1">Belongs to the AB hydrolase superfamily. FUS2 hydrolase family.</text>
</comment>
<feature type="chain" id="PRO_5037957666" evidence="2">
    <location>
        <begin position="21"/>
        <end position="287"/>
    </location>
</feature>
<dbReference type="Pfam" id="PF12697">
    <property type="entry name" value="Abhydrolase_6"/>
    <property type="match status" value="1"/>
</dbReference>
<dbReference type="PANTHER" id="PTHR22946:SF0">
    <property type="entry name" value="DIENELACTONE HYDROLASE DOMAIN-CONTAINING PROTEIN"/>
    <property type="match status" value="1"/>
</dbReference>
<dbReference type="InterPro" id="IPR000073">
    <property type="entry name" value="AB_hydrolase_1"/>
</dbReference>
<evidence type="ECO:0000259" key="3">
    <source>
        <dbReference type="Pfam" id="PF12697"/>
    </source>
</evidence>
<protein>
    <submittedName>
        <fullName evidence="4">Alpha/beta fold hydrolase</fullName>
    </submittedName>
</protein>
<feature type="domain" description="AB hydrolase-1" evidence="3">
    <location>
        <begin position="90"/>
        <end position="278"/>
    </location>
</feature>
<evidence type="ECO:0000313" key="4">
    <source>
        <dbReference type="EMBL" id="MBR7780934.1"/>
    </source>
</evidence>
<dbReference type="InterPro" id="IPR050261">
    <property type="entry name" value="FrsA_esterase"/>
</dbReference>
<accession>A0A941DJV6</accession>
<dbReference type="SUPFAM" id="SSF53474">
    <property type="entry name" value="alpha/beta-Hydrolases"/>
    <property type="match status" value="1"/>
</dbReference>
<keyword evidence="5" id="KW-1185">Reference proteome</keyword>
<dbReference type="Proteomes" id="UP000680067">
    <property type="component" value="Unassembled WGS sequence"/>
</dbReference>
<keyword evidence="4" id="KW-0378">Hydrolase</keyword>
<reference evidence="4" key="1">
    <citation type="submission" date="2021-04" db="EMBL/GenBank/DDBJ databases">
        <title>novel species isolated from subtropical streams in China.</title>
        <authorList>
            <person name="Lu H."/>
        </authorList>
    </citation>
    <scope>NUCLEOTIDE SEQUENCE</scope>
    <source>
        <strain evidence="4">LFS511W</strain>
    </source>
</reference>
<sequence length="287" mass="30947">MLKQCGLSLLFLLMSAHATATVIEEVIEVPVSVRNIYGQEVSQRIKVTVFRDDQRMNAPYLVLNHGRPANGNLAGMQRQRYSENSRYFVSLGFAVLVPTRVGYGESGGPDVEDSGRCDSRQYPPAYAAAADQTIAVLKHVAGYSYVNAARGIVVGQSFGGATAIALSAREVPGMVAAVNFAGGGGGDPVGHPGVPCSAYRMTAMFRSYGTTAKVPTLWLYSENDQFWGKKLPLEWLAAYTGAGGKGEFVQLPPYKEDGHASFVGNRAAWQPAFEQFLRKLDFLPASP</sequence>